<protein>
    <submittedName>
        <fullName evidence="2">Esterase EstD</fullName>
        <ecNumber evidence="2">3.1.1.1</ecNumber>
    </submittedName>
</protein>
<dbReference type="EMBL" id="VSSQ01034417">
    <property type="protein sequence ID" value="MPM86356.1"/>
    <property type="molecule type" value="Genomic_DNA"/>
</dbReference>
<evidence type="ECO:0000313" key="2">
    <source>
        <dbReference type="EMBL" id="MPM86356.1"/>
    </source>
</evidence>
<accession>A0A645DAA0</accession>
<keyword evidence="2" id="KW-0378">Hydrolase</keyword>
<name>A0A645DAA0_9ZZZZ</name>
<dbReference type="GO" id="GO:0106435">
    <property type="term" value="F:carboxylesterase activity"/>
    <property type="evidence" value="ECO:0007669"/>
    <property type="project" value="UniProtKB-EC"/>
</dbReference>
<dbReference type="AlphaFoldDB" id="A0A645DAA0"/>
<dbReference type="Gene3D" id="3.40.50.1820">
    <property type="entry name" value="alpha/beta hydrolase"/>
    <property type="match status" value="1"/>
</dbReference>
<dbReference type="InterPro" id="IPR053145">
    <property type="entry name" value="AB_hydrolase_Est10"/>
</dbReference>
<dbReference type="InterPro" id="IPR029058">
    <property type="entry name" value="AB_hydrolase_fold"/>
</dbReference>
<dbReference type="PANTHER" id="PTHR43265:SF1">
    <property type="entry name" value="ESTERASE ESTD"/>
    <property type="match status" value="1"/>
</dbReference>
<comment type="caution">
    <text evidence="2">The sequence shown here is derived from an EMBL/GenBank/DDBJ whole genome shotgun (WGS) entry which is preliminary data.</text>
</comment>
<dbReference type="EC" id="3.1.1.1" evidence="2"/>
<sequence length="382" mass="40939">MWPQLAALGGEFLSTGAAQSLSQDGFDVVLLELQFSNLTLIQRAVFDAQGKVAGLFFAPGSLTPQAPEQNGEEEHVNEIALIVDAGEGYPLDALLTLPDGEVKAGIVLVQGSGPSDKDESIGGNAPFRDLANGLAVQGITSLRYDKRSYAHGKKMTEEEGYPRLTVDEETVDDATAALSLLRERPELAGRPVWLLGHSLGAMLASYIGSKAGAPDGYILLAGSPRKLWEVSLEQNLAIAGAYEAAGDTASAEAVRGIVAAEQEKANAMDSLADDDTVFGLPVPYQQHLQGIDAAALHLMDRKPVLVLQGERDKQVSMDDFQLWKDKLKDHPAAEFISYPALNHLFGDYQGEPVTLMNIAAEYAARTPVDEQVILDIAAFILK</sequence>
<evidence type="ECO:0000259" key="1">
    <source>
        <dbReference type="Pfam" id="PF12697"/>
    </source>
</evidence>
<dbReference type="InterPro" id="IPR000073">
    <property type="entry name" value="AB_hydrolase_1"/>
</dbReference>
<proteinExistence type="predicted"/>
<dbReference type="Pfam" id="PF12697">
    <property type="entry name" value="Abhydrolase_6"/>
    <property type="match status" value="1"/>
</dbReference>
<gene>
    <name evidence="2" type="primary">estD_4</name>
    <name evidence="2" type="ORF">SDC9_133445</name>
</gene>
<feature type="domain" description="AB hydrolase-1" evidence="1">
    <location>
        <begin position="133"/>
        <end position="344"/>
    </location>
</feature>
<dbReference type="SUPFAM" id="SSF53474">
    <property type="entry name" value="alpha/beta-Hydrolases"/>
    <property type="match status" value="1"/>
</dbReference>
<dbReference type="PANTHER" id="PTHR43265">
    <property type="entry name" value="ESTERASE ESTD"/>
    <property type="match status" value="1"/>
</dbReference>
<organism evidence="2">
    <name type="scientific">bioreactor metagenome</name>
    <dbReference type="NCBI Taxonomy" id="1076179"/>
    <lineage>
        <taxon>unclassified sequences</taxon>
        <taxon>metagenomes</taxon>
        <taxon>ecological metagenomes</taxon>
    </lineage>
</organism>
<reference evidence="2" key="1">
    <citation type="submission" date="2019-08" db="EMBL/GenBank/DDBJ databases">
        <authorList>
            <person name="Kucharzyk K."/>
            <person name="Murdoch R.W."/>
            <person name="Higgins S."/>
            <person name="Loffler F."/>
        </authorList>
    </citation>
    <scope>NUCLEOTIDE SEQUENCE</scope>
</reference>